<gene>
    <name evidence="1" type="ORF">ACFQY0_09340</name>
</gene>
<dbReference type="Proteomes" id="UP001596472">
    <property type="component" value="Unassembled WGS sequence"/>
</dbReference>
<evidence type="ECO:0008006" key="3">
    <source>
        <dbReference type="Google" id="ProtNLM"/>
    </source>
</evidence>
<comment type="caution">
    <text evidence="1">The sequence shown here is derived from an EMBL/GenBank/DDBJ whole genome shotgun (WGS) entry which is preliminary data.</text>
</comment>
<dbReference type="InterPro" id="IPR029063">
    <property type="entry name" value="SAM-dependent_MTases_sf"/>
</dbReference>
<dbReference type="RefSeq" id="WP_379711603.1">
    <property type="nucleotide sequence ID" value="NZ_JBHTBS010000004.1"/>
</dbReference>
<dbReference type="EMBL" id="JBHTBS010000004">
    <property type="protein sequence ID" value="MFC7337377.1"/>
    <property type="molecule type" value="Genomic_DNA"/>
</dbReference>
<proteinExistence type="predicted"/>
<organism evidence="1 2">
    <name type="scientific">Haloferula chungangensis</name>
    <dbReference type="NCBI Taxonomy" id="1048331"/>
    <lineage>
        <taxon>Bacteria</taxon>
        <taxon>Pseudomonadati</taxon>
        <taxon>Verrucomicrobiota</taxon>
        <taxon>Verrucomicrobiia</taxon>
        <taxon>Verrucomicrobiales</taxon>
        <taxon>Verrucomicrobiaceae</taxon>
        <taxon>Haloferula</taxon>
    </lineage>
</organism>
<evidence type="ECO:0000313" key="2">
    <source>
        <dbReference type="Proteomes" id="UP001596472"/>
    </source>
</evidence>
<keyword evidence="2" id="KW-1185">Reference proteome</keyword>
<protein>
    <recommendedName>
        <fullName evidence="3">Spermidine synthase</fullName>
    </recommendedName>
</protein>
<sequence>MKPIITIAETTLPDGTVLALQEHDGRRFLLSDKVQIASPATRVSERELARIACAPFRPIRQPRVMVVGLALGELLEGLAEAVPQKRATFYVGEASEQLAEWHREFYPDGTFATDKRVFHVKGCDTAALNSLDAPLHGILIHADTAPVLAKGRGLYEDRRWLSVAYDSLAEGGLLAVASSRRVPKMDRNLENAGFEIAYHQIEANPHARRPKLHHLWLGRKGEYVGHQ</sequence>
<evidence type="ECO:0000313" key="1">
    <source>
        <dbReference type="EMBL" id="MFC7337377.1"/>
    </source>
</evidence>
<dbReference type="SUPFAM" id="SSF53335">
    <property type="entry name" value="S-adenosyl-L-methionine-dependent methyltransferases"/>
    <property type="match status" value="1"/>
</dbReference>
<reference evidence="2" key="1">
    <citation type="journal article" date="2019" name="Int. J. Syst. Evol. Microbiol.">
        <title>The Global Catalogue of Microorganisms (GCM) 10K type strain sequencing project: providing services to taxonomists for standard genome sequencing and annotation.</title>
        <authorList>
            <consortium name="The Broad Institute Genomics Platform"/>
            <consortium name="The Broad Institute Genome Sequencing Center for Infectious Disease"/>
            <person name="Wu L."/>
            <person name="Ma J."/>
        </authorList>
    </citation>
    <scope>NUCLEOTIDE SEQUENCE [LARGE SCALE GENOMIC DNA]</scope>
    <source>
        <strain evidence="2">CGMCC 4.1467</strain>
    </source>
</reference>
<name>A0ABW2L4S9_9BACT</name>
<accession>A0ABW2L4S9</accession>